<protein>
    <submittedName>
        <fullName evidence="3">Flagellar hook capping protein</fullName>
    </submittedName>
</protein>
<sequence length="141" mass="15779">MLMAVSAADNATNSIYYDPKAKYQPPKQELDKDAFLQILVAQMRYQNPLSPMDGNQFMAQMAQMTTMEQMVNLSKNMELLLRTQELSLSASLVGQQVTVVNGEGQDVTGRVEKISIDEKGIKVVIDGIAYDYDRVKEILGR</sequence>
<dbReference type="Proteomes" id="UP000441717">
    <property type="component" value="Unassembled WGS sequence"/>
</dbReference>
<name>A0A6N7IPA8_9FIRM</name>
<reference evidence="3 4" key="1">
    <citation type="submission" date="2019-10" db="EMBL/GenBank/DDBJ databases">
        <title>Comparative genomics of sulfur disproportionating microorganisms.</title>
        <authorList>
            <person name="Ward L.M."/>
            <person name="Bertran E."/>
            <person name="Johnston D."/>
        </authorList>
    </citation>
    <scope>NUCLEOTIDE SEQUENCE [LARGE SCALE GENOMIC DNA]</scope>
    <source>
        <strain evidence="3 4">DSM 14055</strain>
    </source>
</reference>
<dbReference type="InterPro" id="IPR005648">
    <property type="entry name" value="FlgD"/>
</dbReference>
<gene>
    <name evidence="3" type="ORF">GFC01_03955</name>
</gene>
<dbReference type="GO" id="GO:0044781">
    <property type="term" value="P:bacterial-type flagellum organization"/>
    <property type="evidence" value="ECO:0007669"/>
    <property type="project" value="UniProtKB-KW"/>
</dbReference>
<keyword evidence="3" id="KW-0966">Cell projection</keyword>
<evidence type="ECO:0000313" key="3">
    <source>
        <dbReference type="EMBL" id="MQL51429.1"/>
    </source>
</evidence>
<dbReference type="EMBL" id="WHYR01000007">
    <property type="protein sequence ID" value="MQL51429.1"/>
    <property type="molecule type" value="Genomic_DNA"/>
</dbReference>
<comment type="similarity">
    <text evidence="1">Belongs to the FlgD family.</text>
</comment>
<dbReference type="AlphaFoldDB" id="A0A6N7IPA8"/>
<evidence type="ECO:0000313" key="4">
    <source>
        <dbReference type="Proteomes" id="UP000441717"/>
    </source>
</evidence>
<accession>A0A6N7IPA8</accession>
<organism evidence="3 4">
    <name type="scientific">Desulfofundulus thermobenzoicus</name>
    <dbReference type="NCBI Taxonomy" id="29376"/>
    <lineage>
        <taxon>Bacteria</taxon>
        <taxon>Bacillati</taxon>
        <taxon>Bacillota</taxon>
        <taxon>Clostridia</taxon>
        <taxon>Eubacteriales</taxon>
        <taxon>Peptococcaceae</taxon>
        <taxon>Desulfofundulus</taxon>
    </lineage>
</organism>
<dbReference type="OrthoDB" id="280334at2"/>
<keyword evidence="3" id="KW-0282">Flagellum</keyword>
<proteinExistence type="inferred from homology"/>
<keyword evidence="4" id="KW-1185">Reference proteome</keyword>
<keyword evidence="2" id="KW-1005">Bacterial flagellum biogenesis</keyword>
<dbReference type="Pfam" id="PF03963">
    <property type="entry name" value="FlgD"/>
    <property type="match status" value="1"/>
</dbReference>
<comment type="caution">
    <text evidence="3">The sequence shown here is derived from an EMBL/GenBank/DDBJ whole genome shotgun (WGS) entry which is preliminary data.</text>
</comment>
<evidence type="ECO:0000256" key="2">
    <source>
        <dbReference type="ARBA" id="ARBA00022795"/>
    </source>
</evidence>
<evidence type="ECO:0000256" key="1">
    <source>
        <dbReference type="ARBA" id="ARBA00010577"/>
    </source>
</evidence>
<keyword evidence="3" id="KW-0969">Cilium</keyword>